<organism evidence="3 4">
    <name type="scientific">Lentzea rhizosphaerae</name>
    <dbReference type="NCBI Taxonomy" id="2041025"/>
    <lineage>
        <taxon>Bacteria</taxon>
        <taxon>Bacillati</taxon>
        <taxon>Actinomycetota</taxon>
        <taxon>Actinomycetes</taxon>
        <taxon>Pseudonocardiales</taxon>
        <taxon>Pseudonocardiaceae</taxon>
        <taxon>Lentzea</taxon>
    </lineage>
</organism>
<protein>
    <recommendedName>
        <fullName evidence="5">ABC-2 family transporter protein</fullName>
    </recommendedName>
</protein>
<accession>A0ABV8BR26</accession>
<evidence type="ECO:0000256" key="2">
    <source>
        <dbReference type="SAM" id="Phobius"/>
    </source>
</evidence>
<keyword evidence="4" id="KW-1185">Reference proteome</keyword>
<proteinExistence type="predicted"/>
<name>A0ABV8BR26_9PSEU</name>
<reference evidence="4" key="1">
    <citation type="journal article" date="2019" name="Int. J. Syst. Evol. Microbiol.">
        <title>The Global Catalogue of Microorganisms (GCM) 10K type strain sequencing project: providing services to taxonomists for standard genome sequencing and annotation.</title>
        <authorList>
            <consortium name="The Broad Institute Genomics Platform"/>
            <consortium name="The Broad Institute Genome Sequencing Center for Infectious Disease"/>
            <person name="Wu L."/>
            <person name="Ma J."/>
        </authorList>
    </citation>
    <scope>NUCLEOTIDE SEQUENCE [LARGE SCALE GENOMIC DNA]</scope>
    <source>
        <strain evidence="4">CGMCC 4.7405</strain>
    </source>
</reference>
<keyword evidence="2" id="KW-0472">Membrane</keyword>
<gene>
    <name evidence="3" type="ORF">ACFOWZ_09695</name>
</gene>
<evidence type="ECO:0008006" key="5">
    <source>
        <dbReference type="Google" id="ProtNLM"/>
    </source>
</evidence>
<feature type="transmembrane region" description="Helical" evidence="2">
    <location>
        <begin position="95"/>
        <end position="117"/>
    </location>
</feature>
<feature type="transmembrane region" description="Helical" evidence="2">
    <location>
        <begin position="156"/>
        <end position="175"/>
    </location>
</feature>
<feature type="transmembrane region" description="Helical" evidence="2">
    <location>
        <begin position="44"/>
        <end position="65"/>
    </location>
</feature>
<dbReference type="RefSeq" id="WP_382371274.1">
    <property type="nucleotide sequence ID" value="NZ_JBHRZI010000011.1"/>
</dbReference>
<feature type="transmembrane region" description="Helical" evidence="2">
    <location>
        <begin position="129"/>
        <end position="149"/>
    </location>
</feature>
<dbReference type="Proteomes" id="UP001595690">
    <property type="component" value="Unassembled WGS sequence"/>
</dbReference>
<feature type="transmembrane region" description="Helical" evidence="2">
    <location>
        <begin position="257"/>
        <end position="275"/>
    </location>
</feature>
<dbReference type="EMBL" id="JBHRZI010000011">
    <property type="protein sequence ID" value="MFC3891751.1"/>
    <property type="molecule type" value="Genomic_DNA"/>
</dbReference>
<keyword evidence="2" id="KW-0812">Transmembrane</keyword>
<feature type="transmembrane region" description="Helical" evidence="2">
    <location>
        <begin position="12"/>
        <end position="32"/>
    </location>
</feature>
<evidence type="ECO:0000256" key="1">
    <source>
        <dbReference type="SAM" id="MobiDB-lite"/>
    </source>
</evidence>
<feature type="region of interest" description="Disordered" evidence="1">
    <location>
        <begin position="279"/>
        <end position="320"/>
    </location>
</feature>
<keyword evidence="2" id="KW-1133">Transmembrane helix</keyword>
<evidence type="ECO:0000313" key="4">
    <source>
        <dbReference type="Proteomes" id="UP001595690"/>
    </source>
</evidence>
<comment type="caution">
    <text evidence="3">The sequence shown here is derived from an EMBL/GenBank/DDBJ whole genome shotgun (WGS) entry which is preliminary data.</text>
</comment>
<sequence length="320" mass="34149">MSAFVWLTWRQHRWMIIGTSVLALVAAFVLVSTEGGPVGSMLLAGFYGLAVQVAFGGVIGVFWGAPLIARELEERTYFVAWGQDVTPVQWVRGKVLLLGALALVLGGVIGFGGGFISRQRSWAGFEGSPVVQAGYAIFGFALGLLIGLLSRHVVTAMAATLVAYVVVRAVVAAFVRDHYLPARREIARWEDTPDVPGASTDLGGGFIGPDLDPVDVTEQCAEMPNVGTCMRSSKAAIGTYVDYQPIGRLGLFQFMEFGLFALMAAALFAVTFRLLRRGGGWKPSRSHRRIRTEPAPDPAPDSAPAPVQSTPDTAAAHAEG</sequence>
<evidence type="ECO:0000313" key="3">
    <source>
        <dbReference type="EMBL" id="MFC3891751.1"/>
    </source>
</evidence>